<dbReference type="Gene3D" id="3.30.70.260">
    <property type="match status" value="1"/>
</dbReference>
<keyword evidence="2" id="KW-1185">Reference proteome</keyword>
<dbReference type="Proteomes" id="UP000306229">
    <property type="component" value="Chromosome"/>
</dbReference>
<sequence>MSEQIEFYKKLKHRLEETTEFPTKYLYKFIIPADDSKMLEIEVIFDHTGAVIEKKTSKTGKYVSLSILVQMANADVIIAKYKEVAKVEGVISL</sequence>
<dbReference type="KEGG" id="fbe:FF125_07675"/>
<accession>A0A5B7U263</accession>
<reference evidence="1 2" key="1">
    <citation type="submission" date="2019-05" db="EMBL/GenBank/DDBJ databases">
        <title>Algicella ahnfeltiae gen. nov., sp. nov., a novel marine bacterium of the family Flavobacteriaceae isolated from a red alga.</title>
        <authorList>
            <person name="Nedashkovskaya O.I."/>
            <person name="Kukhlevskiy A.D."/>
            <person name="Kim S.-G."/>
            <person name="Zhukova N.V."/>
            <person name="Mikhailov V.V."/>
        </authorList>
    </citation>
    <scope>NUCLEOTIDE SEQUENCE [LARGE SCALE GENOMIC DNA]</scope>
    <source>
        <strain evidence="1 2">10Alg115</strain>
    </source>
</reference>
<evidence type="ECO:0000313" key="1">
    <source>
        <dbReference type="EMBL" id="QCX41022.1"/>
    </source>
</evidence>
<evidence type="ECO:0000313" key="2">
    <source>
        <dbReference type="Proteomes" id="UP000306229"/>
    </source>
</evidence>
<dbReference type="EMBL" id="CP040749">
    <property type="protein sequence ID" value="QCX41022.1"/>
    <property type="molecule type" value="Genomic_DNA"/>
</dbReference>
<dbReference type="SUPFAM" id="SSF117991">
    <property type="entry name" value="YbeD/HP0495-like"/>
    <property type="match status" value="1"/>
</dbReference>
<dbReference type="InterPro" id="IPR027471">
    <property type="entry name" value="YbeD-like_sf"/>
</dbReference>
<dbReference type="OrthoDB" id="5616097at2"/>
<organism evidence="1 2">
    <name type="scientific">Aureibaculum algae</name>
    <dbReference type="NCBI Taxonomy" id="2584122"/>
    <lineage>
        <taxon>Bacteria</taxon>
        <taxon>Pseudomonadati</taxon>
        <taxon>Bacteroidota</taxon>
        <taxon>Flavobacteriia</taxon>
        <taxon>Flavobacteriales</taxon>
        <taxon>Flavobacteriaceae</taxon>
        <taxon>Aureibaculum</taxon>
    </lineage>
</organism>
<proteinExistence type="predicted"/>
<dbReference type="Pfam" id="PF04359">
    <property type="entry name" value="DUF493"/>
    <property type="match status" value="1"/>
</dbReference>
<dbReference type="AlphaFoldDB" id="A0A5B7U263"/>
<name>A0A5B7U263_9FLAO</name>
<dbReference type="InterPro" id="IPR007454">
    <property type="entry name" value="UPF0250_YbeD-like"/>
</dbReference>
<protein>
    <submittedName>
        <fullName evidence="1">DUF493 domain-containing protein</fullName>
    </submittedName>
</protein>
<gene>
    <name evidence="1" type="ORF">FF125_07675</name>
</gene>